<proteinExistence type="predicted"/>
<accession>A0A0R3KPH5</accession>
<dbReference type="EMBL" id="LLXX01000184">
    <property type="protein sequence ID" value="KRQ97515.1"/>
    <property type="molecule type" value="Genomic_DNA"/>
</dbReference>
<evidence type="ECO:0000313" key="2">
    <source>
        <dbReference type="Proteomes" id="UP000051913"/>
    </source>
</evidence>
<evidence type="ECO:0000313" key="1">
    <source>
        <dbReference type="EMBL" id="KRQ97515.1"/>
    </source>
</evidence>
<name>A0A0R3KPH5_9BRAD</name>
<protein>
    <submittedName>
        <fullName evidence="1">Uncharacterized protein</fullName>
    </submittedName>
</protein>
<dbReference type="STRING" id="1518501.CQ10_40470"/>
<sequence length="85" mass="9003">MTIIYSEPVFATAREHSILGLGPIGEIIAAERHGPDAQRDVARRVIEQKLESLYARCAAVEDLPFRVSCGLSGALPAALCGEGAP</sequence>
<gene>
    <name evidence="1" type="ORF">CP49_37995</name>
</gene>
<dbReference type="AlphaFoldDB" id="A0A0R3KPH5"/>
<comment type="caution">
    <text evidence="1">The sequence shown here is derived from an EMBL/GenBank/DDBJ whole genome shotgun (WGS) entry which is preliminary data.</text>
</comment>
<dbReference type="RefSeq" id="WP_057854437.1">
    <property type="nucleotide sequence ID" value="NZ_LLXX01000184.1"/>
</dbReference>
<keyword evidence="2" id="KW-1185">Reference proteome</keyword>
<organism evidence="1 2">
    <name type="scientific">Bradyrhizobium valentinum</name>
    <dbReference type="NCBI Taxonomy" id="1518501"/>
    <lineage>
        <taxon>Bacteria</taxon>
        <taxon>Pseudomonadati</taxon>
        <taxon>Pseudomonadota</taxon>
        <taxon>Alphaproteobacteria</taxon>
        <taxon>Hyphomicrobiales</taxon>
        <taxon>Nitrobacteraceae</taxon>
        <taxon>Bradyrhizobium</taxon>
    </lineage>
</organism>
<reference evidence="1 2" key="1">
    <citation type="submission" date="2014-03" db="EMBL/GenBank/DDBJ databases">
        <title>Bradyrhizobium valentinum sp. nov., isolated from effective nodules of Lupinus mariae-josephae, a lupine endemic of basic-lime soils in Eastern Spain.</title>
        <authorList>
            <person name="Duran D."/>
            <person name="Rey L."/>
            <person name="Navarro A."/>
            <person name="Busquets A."/>
            <person name="Imperial J."/>
            <person name="Ruiz-Argueso T."/>
        </authorList>
    </citation>
    <scope>NUCLEOTIDE SEQUENCE [LARGE SCALE GENOMIC DNA]</scope>
    <source>
        <strain evidence="1 2">LmjM3</strain>
    </source>
</reference>
<dbReference type="Proteomes" id="UP000051913">
    <property type="component" value="Unassembled WGS sequence"/>
</dbReference>